<name>A0ABS5YRU8_9ACTN</name>
<keyword evidence="2" id="KW-1185">Reference proteome</keyword>
<evidence type="ECO:0000313" key="2">
    <source>
        <dbReference type="Proteomes" id="UP001519654"/>
    </source>
</evidence>
<sequence>MIAAEQVAELGFPRAVAALRDALAAGLDPEAEPARVPVRMGGGELLVMPSSDARVAGVKLVGIAPDNPALGLPRIHGVYVLFDAPTLVPRAILDGAALTSLRTPAVSALGVDLVAPPAASRLVVFGTGPQALGHVEAIKAVRPISHVRVVGRSQAQAFADRIGAEVAGPEAVADADIVACCTTAREPLFDGRLLRDDTVVVAVGSHEPGAREVDTETVLKCGALVESRAVALREAGDLIQAGVGPDDLVTFADLVREKTPARPRLVKTVGMGWEDLVIAAAVVEAS</sequence>
<dbReference type="InterPro" id="IPR036291">
    <property type="entry name" value="NAD(P)-bd_dom_sf"/>
</dbReference>
<proteinExistence type="predicted"/>
<dbReference type="Proteomes" id="UP001519654">
    <property type="component" value="Unassembled WGS sequence"/>
</dbReference>
<reference evidence="1 2" key="1">
    <citation type="submission" date="2021-06" db="EMBL/GenBank/DDBJ databases">
        <title>Actinoplanes lichenicola sp. nov., and Actinoplanes ovalisporus sp. nov., isolated from lichen in Thailand.</title>
        <authorList>
            <person name="Saeng-In P."/>
            <person name="Kanchanasin P."/>
            <person name="Yuki M."/>
            <person name="Kudo T."/>
            <person name="Ohkuma M."/>
            <person name="Phongsopitanun W."/>
            <person name="Tanasupawat S."/>
        </authorList>
    </citation>
    <scope>NUCLEOTIDE SEQUENCE [LARGE SCALE GENOMIC DNA]</scope>
    <source>
        <strain evidence="1 2">NBRC 110975</strain>
    </source>
</reference>
<dbReference type="Gene3D" id="3.30.1780.10">
    <property type="entry name" value="ornithine cyclodeaminase, domain 1"/>
    <property type="match status" value="1"/>
</dbReference>
<dbReference type="SUPFAM" id="SSF51735">
    <property type="entry name" value="NAD(P)-binding Rossmann-fold domains"/>
    <property type="match status" value="1"/>
</dbReference>
<organism evidence="1 2">
    <name type="scientific">Paractinoplanes bogorensis</name>
    <dbReference type="NCBI Taxonomy" id="1610840"/>
    <lineage>
        <taxon>Bacteria</taxon>
        <taxon>Bacillati</taxon>
        <taxon>Actinomycetota</taxon>
        <taxon>Actinomycetes</taxon>
        <taxon>Micromonosporales</taxon>
        <taxon>Micromonosporaceae</taxon>
        <taxon>Paractinoplanes</taxon>
    </lineage>
</organism>
<dbReference type="Gene3D" id="3.40.50.720">
    <property type="entry name" value="NAD(P)-binding Rossmann-like Domain"/>
    <property type="match status" value="1"/>
</dbReference>
<dbReference type="PIRSF" id="PIRSF001439">
    <property type="entry name" value="CryM"/>
    <property type="match status" value="1"/>
</dbReference>
<accession>A0ABS5YRU8</accession>
<dbReference type="InterPro" id="IPR003462">
    <property type="entry name" value="ODC_Mu_crystall"/>
</dbReference>
<comment type="caution">
    <text evidence="1">The sequence shown here is derived from an EMBL/GenBank/DDBJ whole genome shotgun (WGS) entry which is preliminary data.</text>
</comment>
<gene>
    <name evidence="1" type="ORF">KOI35_21975</name>
</gene>
<dbReference type="InterPro" id="IPR023401">
    <property type="entry name" value="ODC_N"/>
</dbReference>
<dbReference type="EMBL" id="JAHKKG010000006">
    <property type="protein sequence ID" value="MBU2666172.1"/>
    <property type="molecule type" value="Genomic_DNA"/>
</dbReference>
<dbReference type="Pfam" id="PF02423">
    <property type="entry name" value="OCD_Mu_crystall"/>
    <property type="match status" value="1"/>
</dbReference>
<evidence type="ECO:0000313" key="1">
    <source>
        <dbReference type="EMBL" id="MBU2666172.1"/>
    </source>
</evidence>
<dbReference type="RefSeq" id="WP_215789358.1">
    <property type="nucleotide sequence ID" value="NZ_JAHKKG010000006.1"/>
</dbReference>
<dbReference type="PANTHER" id="PTHR13812">
    <property type="entry name" value="KETIMINE REDUCTASE MU-CRYSTALLIN"/>
    <property type="match status" value="1"/>
</dbReference>
<dbReference type="PANTHER" id="PTHR13812:SF19">
    <property type="entry name" value="KETIMINE REDUCTASE MU-CRYSTALLIN"/>
    <property type="match status" value="1"/>
</dbReference>
<protein>
    <submittedName>
        <fullName evidence="1">Ornithine cyclodeaminase family protein</fullName>
    </submittedName>
</protein>